<dbReference type="InterPro" id="IPR016181">
    <property type="entry name" value="Acyl_CoA_acyltransferase"/>
</dbReference>
<evidence type="ECO:0000256" key="4">
    <source>
        <dbReference type="SAM" id="MobiDB-lite"/>
    </source>
</evidence>
<evidence type="ECO:0000259" key="5">
    <source>
        <dbReference type="PROSITE" id="PS51186"/>
    </source>
</evidence>
<accession>A0A4Q9GRG2</accession>
<feature type="compositionally biased region" description="Polar residues" evidence="4">
    <location>
        <begin position="180"/>
        <end position="190"/>
    </location>
</feature>
<protein>
    <submittedName>
        <fullName evidence="6">N-acetyltransferase</fullName>
    </submittedName>
</protein>
<dbReference type="InterPro" id="IPR000182">
    <property type="entry name" value="GNAT_dom"/>
</dbReference>
<evidence type="ECO:0000256" key="2">
    <source>
        <dbReference type="ARBA" id="ARBA00023315"/>
    </source>
</evidence>
<gene>
    <name evidence="6" type="ORF">EYE40_14320</name>
</gene>
<dbReference type="PANTHER" id="PTHR43792">
    <property type="entry name" value="GNAT FAMILY, PUTATIVE (AFU_ORTHOLOGUE AFUA_3G00765)-RELATED-RELATED"/>
    <property type="match status" value="1"/>
</dbReference>
<dbReference type="InterPro" id="IPR051531">
    <property type="entry name" value="N-acetyltransferase"/>
</dbReference>
<dbReference type="PANTHER" id="PTHR43792:SF8">
    <property type="entry name" value="[RIBOSOMAL PROTEIN US5]-ALANINE N-ACETYLTRANSFERASE"/>
    <property type="match status" value="1"/>
</dbReference>
<feature type="domain" description="N-acetyltransferase" evidence="5">
    <location>
        <begin position="14"/>
        <end position="170"/>
    </location>
</feature>
<dbReference type="Proteomes" id="UP000294194">
    <property type="component" value="Unassembled WGS sequence"/>
</dbReference>
<dbReference type="GO" id="GO:0016747">
    <property type="term" value="F:acyltransferase activity, transferring groups other than amino-acyl groups"/>
    <property type="evidence" value="ECO:0007669"/>
    <property type="project" value="InterPro"/>
</dbReference>
<dbReference type="EMBL" id="SISG01000002">
    <property type="protein sequence ID" value="TBN55384.1"/>
    <property type="molecule type" value="Genomic_DNA"/>
</dbReference>
<keyword evidence="1 6" id="KW-0808">Transferase</keyword>
<evidence type="ECO:0000313" key="7">
    <source>
        <dbReference type="Proteomes" id="UP000294194"/>
    </source>
</evidence>
<feature type="region of interest" description="Disordered" evidence="4">
    <location>
        <begin position="157"/>
        <end position="190"/>
    </location>
</feature>
<comment type="caution">
    <text evidence="6">The sequence shown here is derived from an EMBL/GenBank/DDBJ whole genome shotgun (WGS) entry which is preliminary data.</text>
</comment>
<proteinExistence type="inferred from homology"/>
<dbReference type="AlphaFoldDB" id="A0A4Q9GRG2"/>
<dbReference type="SUPFAM" id="SSF55729">
    <property type="entry name" value="Acyl-CoA N-acyltransferases (Nat)"/>
    <property type="match status" value="1"/>
</dbReference>
<name>A0A4Q9GRG2_9MICO</name>
<dbReference type="Pfam" id="PF13302">
    <property type="entry name" value="Acetyltransf_3"/>
    <property type="match status" value="1"/>
</dbReference>
<evidence type="ECO:0000256" key="1">
    <source>
        <dbReference type="ARBA" id="ARBA00022679"/>
    </source>
</evidence>
<keyword evidence="7" id="KW-1185">Reference proteome</keyword>
<dbReference type="Gene3D" id="3.40.630.30">
    <property type="match status" value="1"/>
</dbReference>
<keyword evidence="2" id="KW-0012">Acyltransferase</keyword>
<comment type="similarity">
    <text evidence="3">Belongs to the acetyltransferase family. RimJ subfamily.</text>
</comment>
<evidence type="ECO:0000256" key="3">
    <source>
        <dbReference type="ARBA" id="ARBA00038502"/>
    </source>
</evidence>
<sequence>MAAVIPFALRAGELLLDSPTRDDVEAITGYCSEPLFERFMTTPWPYTRAHAERFVDRIVPDGWASGRELTWAIREGDGGPLLGAICLRDRGPEAADLGFWLGAPHRGRGLMKAAVTAVSRWALDLGGWQRVLWETQLGNVASASVARAAGFRFLGEDPSHVPGRHGEPVPSWHGELGAADSSSPKTGWPL</sequence>
<reference evidence="7" key="1">
    <citation type="submission" date="2019-02" db="EMBL/GenBank/DDBJ databases">
        <title>Glaciihabitans arcticus sp. nov., a psychrotolerant bacterium isolated from polar soil.</title>
        <authorList>
            <person name="Dahal R.H."/>
        </authorList>
    </citation>
    <scope>NUCLEOTIDE SEQUENCE [LARGE SCALE GENOMIC DNA]</scope>
    <source>
        <strain evidence="7">RP-3-7</strain>
    </source>
</reference>
<dbReference type="PROSITE" id="PS51186">
    <property type="entry name" value="GNAT"/>
    <property type="match status" value="1"/>
</dbReference>
<evidence type="ECO:0000313" key="6">
    <source>
        <dbReference type="EMBL" id="TBN55384.1"/>
    </source>
</evidence>
<feature type="compositionally biased region" description="Basic and acidic residues" evidence="4">
    <location>
        <begin position="157"/>
        <end position="167"/>
    </location>
</feature>
<organism evidence="6 7">
    <name type="scientific">Glaciihabitans arcticus</name>
    <dbReference type="NCBI Taxonomy" id="2668039"/>
    <lineage>
        <taxon>Bacteria</taxon>
        <taxon>Bacillati</taxon>
        <taxon>Actinomycetota</taxon>
        <taxon>Actinomycetes</taxon>
        <taxon>Micrococcales</taxon>
        <taxon>Microbacteriaceae</taxon>
        <taxon>Glaciihabitans</taxon>
    </lineage>
</organism>